<gene>
    <name evidence="8" type="ORF">V5799_005768</name>
</gene>
<organism evidence="8 9">
    <name type="scientific">Amblyomma americanum</name>
    <name type="common">Lone star tick</name>
    <dbReference type="NCBI Taxonomy" id="6943"/>
    <lineage>
        <taxon>Eukaryota</taxon>
        <taxon>Metazoa</taxon>
        <taxon>Ecdysozoa</taxon>
        <taxon>Arthropoda</taxon>
        <taxon>Chelicerata</taxon>
        <taxon>Arachnida</taxon>
        <taxon>Acari</taxon>
        <taxon>Parasitiformes</taxon>
        <taxon>Ixodida</taxon>
        <taxon>Ixodoidea</taxon>
        <taxon>Ixodidae</taxon>
        <taxon>Amblyomminae</taxon>
        <taxon>Amblyomma</taxon>
    </lineage>
</organism>
<evidence type="ECO:0000256" key="7">
    <source>
        <dbReference type="SAM" id="SignalP"/>
    </source>
</evidence>
<evidence type="ECO:0000256" key="4">
    <source>
        <dbReference type="ARBA" id="ARBA00023002"/>
    </source>
</evidence>
<evidence type="ECO:0000313" key="9">
    <source>
        <dbReference type="Proteomes" id="UP001321473"/>
    </source>
</evidence>
<dbReference type="SUPFAM" id="SSF48264">
    <property type="entry name" value="Cytochrome P450"/>
    <property type="match status" value="1"/>
</dbReference>
<dbReference type="Gene3D" id="1.10.630.10">
    <property type="entry name" value="Cytochrome P450"/>
    <property type="match status" value="1"/>
</dbReference>
<evidence type="ECO:0000256" key="5">
    <source>
        <dbReference type="ARBA" id="ARBA00023004"/>
    </source>
</evidence>
<protein>
    <recommendedName>
        <fullName evidence="10">Cytochrome</fullName>
    </recommendedName>
</protein>
<keyword evidence="5" id="KW-0408">Iron</keyword>
<evidence type="ECO:0000256" key="3">
    <source>
        <dbReference type="ARBA" id="ARBA00022723"/>
    </source>
</evidence>
<keyword evidence="4" id="KW-0560">Oxidoreductase</keyword>
<dbReference type="PANTHER" id="PTHR24302">
    <property type="entry name" value="CYTOCHROME P450 FAMILY 3"/>
    <property type="match status" value="1"/>
</dbReference>
<proteinExistence type="inferred from homology"/>
<keyword evidence="6" id="KW-0503">Monooxygenase</keyword>
<dbReference type="InterPro" id="IPR001128">
    <property type="entry name" value="Cyt_P450"/>
</dbReference>
<dbReference type="GO" id="GO:0005506">
    <property type="term" value="F:iron ion binding"/>
    <property type="evidence" value="ECO:0007669"/>
    <property type="project" value="InterPro"/>
</dbReference>
<dbReference type="PANTHER" id="PTHR24302:SF15">
    <property type="entry name" value="FATTY-ACID PEROXYGENASE"/>
    <property type="match status" value="1"/>
</dbReference>
<comment type="caution">
    <text evidence="8">The sequence shown here is derived from an EMBL/GenBank/DDBJ whole genome shotgun (WGS) entry which is preliminary data.</text>
</comment>
<evidence type="ECO:0000256" key="2">
    <source>
        <dbReference type="ARBA" id="ARBA00022617"/>
    </source>
</evidence>
<name>A0AAQ4DYB1_AMBAM</name>
<reference evidence="8 9" key="1">
    <citation type="journal article" date="2023" name="Arcadia Sci">
        <title>De novo assembly of a long-read Amblyomma americanum tick genome.</title>
        <authorList>
            <person name="Chou S."/>
            <person name="Poskanzer K.E."/>
            <person name="Rollins M."/>
            <person name="Thuy-Boun P.S."/>
        </authorList>
    </citation>
    <scope>NUCLEOTIDE SEQUENCE [LARGE SCALE GENOMIC DNA]</scope>
    <source>
        <strain evidence="8">F_SG_1</strain>
        <tissue evidence="8">Salivary glands</tissue>
    </source>
</reference>
<dbReference type="InterPro" id="IPR050705">
    <property type="entry name" value="Cytochrome_P450_3A"/>
</dbReference>
<dbReference type="Proteomes" id="UP001321473">
    <property type="component" value="Unassembled WGS sequence"/>
</dbReference>
<dbReference type="GO" id="GO:0016705">
    <property type="term" value="F:oxidoreductase activity, acting on paired donors, with incorporation or reduction of molecular oxygen"/>
    <property type="evidence" value="ECO:0007669"/>
    <property type="project" value="InterPro"/>
</dbReference>
<keyword evidence="2" id="KW-0349">Heme</keyword>
<dbReference type="Pfam" id="PF00067">
    <property type="entry name" value="p450"/>
    <property type="match status" value="1"/>
</dbReference>
<accession>A0AAQ4DYB1</accession>
<evidence type="ECO:0000256" key="6">
    <source>
        <dbReference type="ARBA" id="ARBA00023033"/>
    </source>
</evidence>
<dbReference type="EMBL" id="JARKHS020025452">
    <property type="protein sequence ID" value="KAK8767451.1"/>
    <property type="molecule type" value="Genomic_DNA"/>
</dbReference>
<dbReference type="GO" id="GO:0020037">
    <property type="term" value="F:heme binding"/>
    <property type="evidence" value="ECO:0007669"/>
    <property type="project" value="InterPro"/>
</dbReference>
<dbReference type="AlphaFoldDB" id="A0AAQ4DYB1"/>
<keyword evidence="3" id="KW-0479">Metal-binding</keyword>
<evidence type="ECO:0008006" key="10">
    <source>
        <dbReference type="Google" id="ProtNLM"/>
    </source>
</evidence>
<keyword evidence="7" id="KW-0732">Signal</keyword>
<feature type="signal peptide" evidence="7">
    <location>
        <begin position="1"/>
        <end position="21"/>
    </location>
</feature>
<dbReference type="GO" id="GO:0008395">
    <property type="term" value="F:steroid hydroxylase activity"/>
    <property type="evidence" value="ECO:0007669"/>
    <property type="project" value="TreeGrafter"/>
</dbReference>
<feature type="chain" id="PRO_5042984938" description="Cytochrome" evidence="7">
    <location>
        <begin position="22"/>
        <end position="395"/>
    </location>
</feature>
<evidence type="ECO:0000313" key="8">
    <source>
        <dbReference type="EMBL" id="KAK8767451.1"/>
    </source>
</evidence>
<dbReference type="InterPro" id="IPR036396">
    <property type="entry name" value="Cyt_P450_sf"/>
</dbReference>
<keyword evidence="9" id="KW-1185">Reference proteome</keyword>
<sequence length="395" mass="44626">MKLLMMVMMMIMRILWRIELARPCTLAWRNGASQLRRHACFSACTHHASATTGRTRMLRRSHSAFSLAPLSNFSSRVFELGKAVLFVADPKLVKDVLVKDFKSLPNRRTANFNEPLLDNVMSMADVEIWQKVRPASIPAFSTENLRKMISFIEDCALLTTEHIKGVASREEDIDLKQFFWDYTLDVTARCVFATKLDSHSDKGNEFVTRSKQILGKGVTPRLLLIIIFPKFAKMIGLSLLPPGALQFFRNVLQGIVKNKADEQGENLFRLLMNGHEDRGGTSPESSTDRDNRLFNLDSEIEGGTSAATKHKLTEEEAMAQCILFFLAGQEKAASAIAFTLYLLAIHPDVQEKLRKEVDECFAAHSDRPGFDVVSRLKYLHCVVSESLRMYPPVPR</sequence>
<evidence type="ECO:0000256" key="1">
    <source>
        <dbReference type="ARBA" id="ARBA00010617"/>
    </source>
</evidence>
<comment type="similarity">
    <text evidence="1">Belongs to the cytochrome P450 family.</text>
</comment>